<evidence type="ECO:0000259" key="1">
    <source>
        <dbReference type="Pfam" id="PF00456"/>
    </source>
</evidence>
<dbReference type="EMBL" id="LAZR01059941">
    <property type="protein sequence ID" value="KKK66731.1"/>
    <property type="molecule type" value="Genomic_DNA"/>
</dbReference>
<dbReference type="SUPFAM" id="SSF52518">
    <property type="entry name" value="Thiamin diphosphate-binding fold (THDP-binding)"/>
    <property type="match status" value="1"/>
</dbReference>
<organism evidence="2">
    <name type="scientific">marine sediment metagenome</name>
    <dbReference type="NCBI Taxonomy" id="412755"/>
    <lineage>
        <taxon>unclassified sequences</taxon>
        <taxon>metagenomes</taxon>
        <taxon>ecological metagenomes</taxon>
    </lineage>
</organism>
<dbReference type="Gene3D" id="3.40.50.970">
    <property type="match status" value="1"/>
</dbReference>
<dbReference type="Pfam" id="PF00456">
    <property type="entry name" value="Transketolase_N"/>
    <property type="match status" value="1"/>
</dbReference>
<comment type="caution">
    <text evidence="2">The sequence shown here is derived from an EMBL/GenBank/DDBJ whole genome shotgun (WGS) entry which is preliminary data.</text>
</comment>
<proteinExistence type="predicted"/>
<dbReference type="InterPro" id="IPR033247">
    <property type="entry name" value="Transketolase_fam"/>
</dbReference>
<dbReference type="AlphaFoldDB" id="A0A0F9A3H3"/>
<feature type="domain" description="Transketolase N-terminal" evidence="1">
    <location>
        <begin position="103"/>
        <end position="207"/>
    </location>
</feature>
<feature type="non-terminal residue" evidence="2">
    <location>
        <position position="207"/>
    </location>
</feature>
<dbReference type="GO" id="GO:0004802">
    <property type="term" value="F:transketolase activity"/>
    <property type="evidence" value="ECO:0007669"/>
    <property type="project" value="TreeGrafter"/>
</dbReference>
<gene>
    <name evidence="2" type="ORF">LCGC14_2961150</name>
</gene>
<evidence type="ECO:0000313" key="2">
    <source>
        <dbReference type="EMBL" id="KKK66731.1"/>
    </source>
</evidence>
<protein>
    <recommendedName>
        <fullName evidence="1">Transketolase N-terminal domain-containing protein</fullName>
    </recommendedName>
</protein>
<dbReference type="InterPro" id="IPR029061">
    <property type="entry name" value="THDP-binding"/>
</dbReference>
<sequence length="207" mass="23127">MTTELWNPQKDIEGFPQFTGEDARVQVQRELLKYQDEKHGGQWFIPWTKYRHPELGDGEIAGWIPKYRVNSNRTSLACGLNVLTRYDTSLPLPGLIADDSLSALNTETVRLINHYTYVLCGDGDLMEGVSAEAASLAGHHGLGKLIVFYDSNSITIEGSTDLAFTEDVLKRFAAYGWQTLSGDAYDLEGIMKLVKEAQNEENRPAII</sequence>
<name>A0A0F9A3H3_9ZZZZ</name>
<reference evidence="2" key="1">
    <citation type="journal article" date="2015" name="Nature">
        <title>Complex archaea that bridge the gap between prokaryotes and eukaryotes.</title>
        <authorList>
            <person name="Spang A."/>
            <person name="Saw J.H."/>
            <person name="Jorgensen S.L."/>
            <person name="Zaremba-Niedzwiedzka K."/>
            <person name="Martijn J."/>
            <person name="Lind A.E."/>
            <person name="van Eijk R."/>
            <person name="Schleper C."/>
            <person name="Guy L."/>
            <person name="Ettema T.J."/>
        </authorList>
    </citation>
    <scope>NUCLEOTIDE SEQUENCE</scope>
</reference>
<dbReference type="PANTHER" id="PTHR43522:SF2">
    <property type="entry name" value="TRANSKETOLASE 1-RELATED"/>
    <property type="match status" value="1"/>
</dbReference>
<dbReference type="GO" id="GO:0006098">
    <property type="term" value="P:pentose-phosphate shunt"/>
    <property type="evidence" value="ECO:0007669"/>
    <property type="project" value="TreeGrafter"/>
</dbReference>
<dbReference type="PANTHER" id="PTHR43522">
    <property type="entry name" value="TRANSKETOLASE"/>
    <property type="match status" value="1"/>
</dbReference>
<dbReference type="GO" id="GO:0005829">
    <property type="term" value="C:cytosol"/>
    <property type="evidence" value="ECO:0007669"/>
    <property type="project" value="TreeGrafter"/>
</dbReference>
<accession>A0A0F9A3H3</accession>
<dbReference type="InterPro" id="IPR005474">
    <property type="entry name" value="Transketolase_N"/>
</dbReference>